<comment type="caution">
    <text evidence="3">The sequence shown here is derived from an EMBL/GenBank/DDBJ whole genome shotgun (WGS) entry which is preliminary data.</text>
</comment>
<organism evidence="3">
    <name type="scientific">Hexamita inflata</name>
    <dbReference type="NCBI Taxonomy" id="28002"/>
    <lineage>
        <taxon>Eukaryota</taxon>
        <taxon>Metamonada</taxon>
        <taxon>Diplomonadida</taxon>
        <taxon>Hexamitidae</taxon>
        <taxon>Hexamitinae</taxon>
        <taxon>Hexamita</taxon>
    </lineage>
</organism>
<keyword evidence="1" id="KW-0812">Transmembrane</keyword>
<accession>A0AA86US61</accession>
<sequence>MIVVHVLMVSVSSSFSECFSAKSYISGNVLTDQLNLHLLPFERLDKITNENLCQMYLPNKVVVAQIHYDDISFPRPGEDEVSFLYKFNQEIIVTFQLSHADYEHIFDKNITMYELWYDVNLVKVNNSVNTIEHTKYNGTNCFQKLEMEYTIYEDIDIKVLPNNCNVKINANIQVYIEFQEGQVNNQIPIYPCVSSCDPSEFQLSLTNFSQIRTYRVKKTPATASHLSSFYSNFVENRRIQISLNLKFDTNGIYTVISNTFNNIQHKDNFACKSLDSHLGIYALLNPNVVSVQYRDSLVNKLVCNISAKYVKVDLYMFDNVTSVNRKQTSKILDFDNSIGIEFQKDSQFTLLRENFQPSVTKTTVVVSYLSETLEIMWEILIYSDPVYIGCVERATLHLYENHNCLEYILDKHDQCVVQRMTAQQKNVLGIYYKSKGIQKSLGMYRFHYAVDYSISKHEVCFVCEEYQPGVTYAKPSCEENQKLTKQLIKTEEIGFGIVSACEFIIFNTAVTEYKSIYVPVILSSSLICVLVIITIITFVQKL</sequence>
<dbReference type="EMBL" id="CATOUU010001061">
    <property type="protein sequence ID" value="CAI9969595.1"/>
    <property type="molecule type" value="Genomic_DNA"/>
</dbReference>
<feature type="chain" id="PRO_5041728789" evidence="2">
    <location>
        <begin position="17"/>
        <end position="542"/>
    </location>
</feature>
<keyword evidence="1" id="KW-0472">Membrane</keyword>
<protein>
    <submittedName>
        <fullName evidence="3">Uncharacterized protein</fullName>
    </submittedName>
</protein>
<evidence type="ECO:0000313" key="5">
    <source>
        <dbReference type="Proteomes" id="UP001642409"/>
    </source>
</evidence>
<evidence type="ECO:0000256" key="2">
    <source>
        <dbReference type="SAM" id="SignalP"/>
    </source>
</evidence>
<proteinExistence type="predicted"/>
<keyword evidence="1" id="KW-1133">Transmembrane helix</keyword>
<gene>
    <name evidence="3" type="ORF">HINF_LOCUS57240</name>
    <name evidence="4" type="ORF">HINF_LOCUS58748</name>
</gene>
<evidence type="ECO:0000313" key="4">
    <source>
        <dbReference type="EMBL" id="CAL6078115.1"/>
    </source>
</evidence>
<keyword evidence="5" id="KW-1185">Reference proteome</keyword>
<dbReference type="Proteomes" id="UP001642409">
    <property type="component" value="Unassembled WGS sequence"/>
</dbReference>
<evidence type="ECO:0000313" key="3">
    <source>
        <dbReference type="EMBL" id="CAI9969595.1"/>
    </source>
</evidence>
<dbReference type="AlphaFoldDB" id="A0AA86US61"/>
<feature type="signal peptide" evidence="2">
    <location>
        <begin position="1"/>
        <end position="16"/>
    </location>
</feature>
<dbReference type="EMBL" id="CAXDID020000332">
    <property type="protein sequence ID" value="CAL6078115.1"/>
    <property type="molecule type" value="Genomic_DNA"/>
</dbReference>
<keyword evidence="2" id="KW-0732">Signal</keyword>
<evidence type="ECO:0000256" key="1">
    <source>
        <dbReference type="SAM" id="Phobius"/>
    </source>
</evidence>
<reference evidence="3" key="1">
    <citation type="submission" date="2023-06" db="EMBL/GenBank/DDBJ databases">
        <authorList>
            <person name="Kurt Z."/>
        </authorList>
    </citation>
    <scope>NUCLEOTIDE SEQUENCE</scope>
</reference>
<feature type="transmembrane region" description="Helical" evidence="1">
    <location>
        <begin position="516"/>
        <end position="539"/>
    </location>
</feature>
<name>A0AA86US61_9EUKA</name>
<reference evidence="4 5" key="2">
    <citation type="submission" date="2024-07" db="EMBL/GenBank/DDBJ databases">
        <authorList>
            <person name="Akdeniz Z."/>
        </authorList>
    </citation>
    <scope>NUCLEOTIDE SEQUENCE [LARGE SCALE GENOMIC DNA]</scope>
</reference>